<dbReference type="OrthoDB" id="2351599at2"/>
<gene>
    <name evidence="1" type="ORF">GJU40_14150</name>
</gene>
<dbReference type="InterPro" id="IPR014975">
    <property type="entry name" value="DUF1836"/>
</dbReference>
<evidence type="ECO:0000313" key="2">
    <source>
        <dbReference type="Proteomes" id="UP000448867"/>
    </source>
</evidence>
<organism evidence="1 2">
    <name type="scientific">Metabacillus lacus</name>
    <dbReference type="NCBI Taxonomy" id="1983721"/>
    <lineage>
        <taxon>Bacteria</taxon>
        <taxon>Bacillati</taxon>
        <taxon>Bacillota</taxon>
        <taxon>Bacilli</taxon>
        <taxon>Bacillales</taxon>
        <taxon>Bacillaceae</taxon>
        <taxon>Metabacillus</taxon>
    </lineage>
</organism>
<comment type="caution">
    <text evidence="1">The sequence shown here is derived from an EMBL/GenBank/DDBJ whole genome shotgun (WGS) entry which is preliminary data.</text>
</comment>
<dbReference type="AlphaFoldDB" id="A0A7X2J0W6"/>
<accession>A0A7X2J0W6</accession>
<keyword evidence="2" id="KW-1185">Reference proteome</keyword>
<dbReference type="PANTHER" id="PTHR40056:SF1">
    <property type="entry name" value="DUF1836 DOMAIN-CONTAINING PROTEIN"/>
    <property type="match status" value="1"/>
</dbReference>
<dbReference type="EMBL" id="WKKI01000031">
    <property type="protein sequence ID" value="MRX73286.1"/>
    <property type="molecule type" value="Genomic_DNA"/>
</dbReference>
<dbReference type="Pfam" id="PF08876">
    <property type="entry name" value="DUF1836"/>
    <property type="match status" value="1"/>
</dbReference>
<name>A0A7X2J0W6_9BACI</name>
<dbReference type="RefSeq" id="WP_154308752.1">
    <property type="nucleotide sequence ID" value="NZ_WKKI01000031.1"/>
</dbReference>
<protein>
    <submittedName>
        <fullName evidence="1">DUF1836 domain-containing protein</fullName>
    </submittedName>
</protein>
<proteinExistence type="predicted"/>
<sequence length="240" mass="27888">MKALKLTRLQMVNLLYSLKGIHEENPISLLKYSVNDPTLNVLYHESVPNFIRRYERKKTKKEYGLSTNEIVDLGNLCELTSFKSTAIQNWIKRDIKELIGQPELGKKYSIDQAAILLIVRDLKSVYDFESIRSILTSLFNTLSDRSDDLINPLKFYEAYATILEKINDLNVSSIRYKRIEENIEEEADSVRNTFPVLSDSQWEQVRGTLILVVLAVLSSHIQRRAHLYFQEQFPGKEETQ</sequence>
<dbReference type="PANTHER" id="PTHR40056">
    <property type="entry name" value="HYPOTHETICAL CYTOSOLIC PROTEIN"/>
    <property type="match status" value="1"/>
</dbReference>
<reference evidence="1 2" key="1">
    <citation type="submission" date="2019-11" db="EMBL/GenBank/DDBJ databases">
        <title>Bacillus lacus genome.</title>
        <authorList>
            <person name="Allen C.J."/>
            <person name="Newman J.D."/>
        </authorList>
    </citation>
    <scope>NUCLEOTIDE SEQUENCE [LARGE SCALE GENOMIC DNA]</scope>
    <source>
        <strain evidence="1 2">KCTC 33946</strain>
    </source>
</reference>
<dbReference type="Proteomes" id="UP000448867">
    <property type="component" value="Unassembled WGS sequence"/>
</dbReference>
<evidence type="ECO:0000313" key="1">
    <source>
        <dbReference type="EMBL" id="MRX73286.1"/>
    </source>
</evidence>